<evidence type="ECO:0000256" key="1">
    <source>
        <dbReference type="SAM" id="Phobius"/>
    </source>
</evidence>
<dbReference type="InterPro" id="IPR005081">
    <property type="entry name" value="SpoIIGA"/>
</dbReference>
<comment type="caution">
    <text evidence="2">The sequence shown here is derived from an EMBL/GenBank/DDBJ whole genome shotgun (WGS) entry which is preliminary data.</text>
</comment>
<feature type="transmembrane region" description="Helical" evidence="1">
    <location>
        <begin position="54"/>
        <end position="77"/>
    </location>
</feature>
<evidence type="ECO:0000313" key="3">
    <source>
        <dbReference type="Proteomes" id="UP000886724"/>
    </source>
</evidence>
<keyword evidence="1" id="KW-1133">Transmembrane helix</keyword>
<feature type="transmembrane region" description="Helical" evidence="1">
    <location>
        <begin position="124"/>
        <end position="143"/>
    </location>
</feature>
<gene>
    <name evidence="2" type="ORF">H9980_07960</name>
</gene>
<feature type="transmembrane region" description="Helical" evidence="1">
    <location>
        <begin position="84"/>
        <end position="104"/>
    </location>
</feature>
<dbReference type="EMBL" id="DXET01000174">
    <property type="protein sequence ID" value="HIX81886.1"/>
    <property type="molecule type" value="Genomic_DNA"/>
</dbReference>
<dbReference type="Proteomes" id="UP000886724">
    <property type="component" value="Unassembled WGS sequence"/>
</dbReference>
<accession>A0A9D1XME5</accession>
<reference evidence="2" key="2">
    <citation type="submission" date="2021-04" db="EMBL/GenBank/DDBJ databases">
        <authorList>
            <person name="Gilroy R."/>
        </authorList>
    </citation>
    <scope>NUCLEOTIDE SEQUENCE</scope>
    <source>
        <strain evidence="2">ChiGjej1B1-14440</strain>
    </source>
</reference>
<keyword evidence="1" id="KW-0812">Transmembrane</keyword>
<dbReference type="Pfam" id="PF03419">
    <property type="entry name" value="Peptidase_U4"/>
    <property type="match status" value="1"/>
</dbReference>
<organism evidence="2 3">
    <name type="scientific">Candidatus Erysipelatoclostridium merdavium</name>
    <dbReference type="NCBI Taxonomy" id="2838566"/>
    <lineage>
        <taxon>Bacteria</taxon>
        <taxon>Bacillati</taxon>
        <taxon>Bacillota</taxon>
        <taxon>Erysipelotrichia</taxon>
        <taxon>Erysipelotrichales</taxon>
        <taxon>Erysipelotrichales incertae sedis</taxon>
    </lineage>
</organism>
<proteinExistence type="predicted"/>
<feature type="transmembrane region" description="Helical" evidence="1">
    <location>
        <begin position="12"/>
        <end position="34"/>
    </location>
</feature>
<protein>
    <submittedName>
        <fullName evidence="2">Sigma-E processing peptidase SpoIIGA</fullName>
    </submittedName>
</protein>
<dbReference type="AlphaFoldDB" id="A0A9D1XME5"/>
<evidence type="ECO:0000313" key="2">
    <source>
        <dbReference type="EMBL" id="HIX81886.1"/>
    </source>
</evidence>
<sequence>MIVRGENMEVYIELTYLVNFMLILLAVEMMAILLNKELSYRIVLKHSFYLSSVIFLLYFDYYGWLILFIWAIIFVFLYHKQVFLYYPVFIFVYFSLVYFCSSIIKDAFIYNGILITPIDAGAIGLLIVSMFTVLMQILFIIYLKRKVRINEYLYDLEIMYQNHKYLIKGFLDSGNEVYYQGFPLILINQDIIGKYQAIDVINLDDLRNDEIEVIKLDYLLVNHQKLQDIYAGMIANIQYDCLLNKVLMGGIL</sequence>
<keyword evidence="1" id="KW-0472">Membrane</keyword>
<name>A0A9D1XME5_9FIRM</name>
<reference evidence="2" key="1">
    <citation type="journal article" date="2021" name="PeerJ">
        <title>Extensive microbial diversity within the chicken gut microbiome revealed by metagenomics and culture.</title>
        <authorList>
            <person name="Gilroy R."/>
            <person name="Ravi A."/>
            <person name="Getino M."/>
            <person name="Pursley I."/>
            <person name="Horton D.L."/>
            <person name="Alikhan N.F."/>
            <person name="Baker D."/>
            <person name="Gharbi K."/>
            <person name="Hall N."/>
            <person name="Watson M."/>
            <person name="Adriaenssens E.M."/>
            <person name="Foster-Nyarko E."/>
            <person name="Jarju S."/>
            <person name="Secka A."/>
            <person name="Antonio M."/>
            <person name="Oren A."/>
            <person name="Chaudhuri R.R."/>
            <person name="La Ragione R."/>
            <person name="Hildebrand F."/>
            <person name="Pallen M.J."/>
        </authorList>
    </citation>
    <scope>NUCLEOTIDE SEQUENCE</scope>
    <source>
        <strain evidence="2">ChiGjej1B1-14440</strain>
    </source>
</reference>